<dbReference type="Proteomes" id="UP000663879">
    <property type="component" value="Unassembled WGS sequence"/>
</dbReference>
<dbReference type="AlphaFoldDB" id="A0A813NGI1"/>
<reference evidence="3" key="1">
    <citation type="submission" date="2021-02" db="EMBL/GenBank/DDBJ databases">
        <authorList>
            <person name="Nowell W R."/>
        </authorList>
    </citation>
    <scope>NUCLEOTIDE SEQUENCE</scope>
    <source>
        <strain evidence="3">Ploen Becks lab</strain>
    </source>
</reference>
<dbReference type="SUPFAM" id="SSF69593">
    <property type="entry name" value="Glycerol-3-phosphate (1)-acyltransferase"/>
    <property type="match status" value="1"/>
</dbReference>
<evidence type="ECO:0000313" key="4">
    <source>
        <dbReference type="Proteomes" id="UP000663879"/>
    </source>
</evidence>
<name>A0A813NGI1_9BILA</name>
<dbReference type="PANTHER" id="PTHR10983:SF16">
    <property type="entry name" value="LYSOCARDIOLIPIN ACYLTRANSFERASE 1"/>
    <property type="match status" value="1"/>
</dbReference>
<keyword evidence="1" id="KW-1133">Transmembrane helix</keyword>
<dbReference type="SMART" id="SM00563">
    <property type="entry name" value="PlsC"/>
    <property type="match status" value="1"/>
</dbReference>
<sequence>MLFPFTFILFFNRKLYHQLCDSSLKIWFGLSVFLLEKFCNIKIVLHESKCNKSESKPNKSSIVVMNHRTRFDWLFYFCILYRLNALSKIKIILKDSLKRISGPAWAMQTALFIFLKRKWSEDQITFNKFIDYYYSIQKSFMILIFPEGTDLTPNSIEKSNKFAEERNLSKYEYVLHPRVTGFNHIFNRMFSNDQIDCIHDVTVAYRGGIIPKGEADFLAESKGDKSENEILEEWINERWKIKENFLKNFYAPNVEIEELDKEYETKNEMINGIQLYFYPVYWIVSLTLITYLCFSFSIVQFYFAIALLFYIYQQFFSKNIDNFILNSFEENKRKTN</sequence>
<feature type="domain" description="Phospholipid/glycerol acyltransferase" evidence="2">
    <location>
        <begin position="61"/>
        <end position="183"/>
    </location>
</feature>
<dbReference type="GO" id="GO:0036149">
    <property type="term" value="P:phosphatidylinositol acyl-chain remodeling"/>
    <property type="evidence" value="ECO:0007669"/>
    <property type="project" value="TreeGrafter"/>
</dbReference>
<evidence type="ECO:0000259" key="2">
    <source>
        <dbReference type="SMART" id="SM00563"/>
    </source>
</evidence>
<dbReference type="GO" id="GO:0005783">
    <property type="term" value="C:endoplasmic reticulum"/>
    <property type="evidence" value="ECO:0007669"/>
    <property type="project" value="TreeGrafter"/>
</dbReference>
<comment type="caution">
    <text evidence="3">The sequence shown here is derived from an EMBL/GenBank/DDBJ whole genome shotgun (WGS) entry which is preliminary data.</text>
</comment>
<gene>
    <name evidence="3" type="ORF">OXX778_LOCUS3306</name>
</gene>
<dbReference type="PANTHER" id="PTHR10983">
    <property type="entry name" value="1-ACYLGLYCEROL-3-PHOSPHATE ACYLTRANSFERASE-RELATED"/>
    <property type="match status" value="1"/>
</dbReference>
<evidence type="ECO:0000256" key="1">
    <source>
        <dbReference type="SAM" id="Phobius"/>
    </source>
</evidence>
<organism evidence="3 4">
    <name type="scientific">Brachionus calyciflorus</name>
    <dbReference type="NCBI Taxonomy" id="104777"/>
    <lineage>
        <taxon>Eukaryota</taxon>
        <taxon>Metazoa</taxon>
        <taxon>Spiralia</taxon>
        <taxon>Gnathifera</taxon>
        <taxon>Rotifera</taxon>
        <taxon>Eurotatoria</taxon>
        <taxon>Monogononta</taxon>
        <taxon>Pseudotrocha</taxon>
        <taxon>Ploima</taxon>
        <taxon>Brachionidae</taxon>
        <taxon>Brachionus</taxon>
    </lineage>
</organism>
<feature type="transmembrane region" description="Helical" evidence="1">
    <location>
        <begin position="280"/>
        <end position="312"/>
    </location>
</feature>
<dbReference type="CDD" id="cd07990">
    <property type="entry name" value="LPLAT_LCLAT1-like"/>
    <property type="match status" value="1"/>
</dbReference>
<accession>A0A813NGI1</accession>
<dbReference type="Pfam" id="PF01553">
    <property type="entry name" value="Acyltransferase"/>
    <property type="match status" value="1"/>
</dbReference>
<dbReference type="OrthoDB" id="186786at2759"/>
<dbReference type="GO" id="GO:0016746">
    <property type="term" value="F:acyltransferase activity"/>
    <property type="evidence" value="ECO:0007669"/>
    <property type="project" value="InterPro"/>
</dbReference>
<keyword evidence="1" id="KW-0472">Membrane</keyword>
<dbReference type="EMBL" id="CAJNOC010000287">
    <property type="protein sequence ID" value="CAF0739320.1"/>
    <property type="molecule type" value="Genomic_DNA"/>
</dbReference>
<keyword evidence="4" id="KW-1185">Reference proteome</keyword>
<protein>
    <recommendedName>
        <fullName evidence="2">Phospholipid/glycerol acyltransferase domain-containing protein</fullName>
    </recommendedName>
</protein>
<proteinExistence type="predicted"/>
<dbReference type="InterPro" id="IPR002123">
    <property type="entry name" value="Plipid/glycerol_acylTrfase"/>
</dbReference>
<evidence type="ECO:0000313" key="3">
    <source>
        <dbReference type="EMBL" id="CAF0739320.1"/>
    </source>
</evidence>
<keyword evidence="1" id="KW-0812">Transmembrane</keyword>